<reference evidence="3 4" key="1">
    <citation type="submission" date="2016-04" db="EMBL/GenBank/DDBJ databases">
        <title>Draft genome sequence of freshwater magnetotactic bacteria Magnetospirillum marisnigri SP-1 and Magnetospirillum moscoviense BB-1.</title>
        <authorList>
            <person name="Koziaeva V."/>
            <person name="Dziuba M.V."/>
            <person name="Ivanov T.M."/>
            <person name="Kuznetsov B."/>
            <person name="Grouzdev D.S."/>
        </authorList>
    </citation>
    <scope>NUCLEOTIDE SEQUENCE [LARGE SCALE GENOMIC DNA]</scope>
    <source>
        <strain evidence="3 4">BB-1</strain>
    </source>
</reference>
<feature type="transmembrane region" description="Helical" evidence="1">
    <location>
        <begin position="272"/>
        <end position="294"/>
    </location>
</feature>
<dbReference type="PANTHER" id="PTHR23028:SF131">
    <property type="entry name" value="BLR2367 PROTEIN"/>
    <property type="match status" value="1"/>
</dbReference>
<dbReference type="EMBL" id="LWQU01000130">
    <property type="protein sequence ID" value="OAN51541.1"/>
    <property type="molecule type" value="Genomic_DNA"/>
</dbReference>
<sequence length="346" mass="37751">MTASPAPAIVKLQSVELARAVAAIAVVLYHAARHLDKNVGFPLGKQAFQFGHAGVDFFFVISGFIILHVHGGDLGRPRRLGHYAARRFTRIYPIYWVILGLTVAAAFWSGRIAAPTAAQVGWAATLLPTRAEPLVGVAWTLQHEIIFYAVFAVLILHRGAGLALLGVWLAAIAVALAGQPVGLMPVFVSAYNLEFFLGMGAAWWVRQDPVAFSRDILWVGLTLITALAAAEVAGWFDGYAPSTRWSYGLASALIVVGLVGRERGGHFRSAAAMAWLGRASYSIYLFHLTFIGLADKLWDRIGLGEWVWARYAILVVAGIGGGIVVSRLVEYPLMRLVRRLFRYLSR</sequence>
<dbReference type="AlphaFoldDB" id="A0A178MTW3"/>
<feature type="transmembrane region" description="Helical" evidence="1">
    <location>
        <begin position="216"/>
        <end position="236"/>
    </location>
</feature>
<feature type="domain" description="Acyltransferase 3" evidence="2">
    <location>
        <begin position="14"/>
        <end position="326"/>
    </location>
</feature>
<keyword evidence="1" id="KW-1133">Transmembrane helix</keyword>
<keyword evidence="4" id="KW-1185">Reference proteome</keyword>
<keyword evidence="1" id="KW-0812">Transmembrane</keyword>
<dbReference type="STRING" id="1437059.A6A05_01380"/>
<evidence type="ECO:0000313" key="3">
    <source>
        <dbReference type="EMBL" id="OAN51541.1"/>
    </source>
</evidence>
<accession>A0A178MTW3</accession>
<dbReference type="PANTHER" id="PTHR23028">
    <property type="entry name" value="ACETYLTRANSFERASE"/>
    <property type="match status" value="1"/>
</dbReference>
<dbReference type="RefSeq" id="WP_068499429.1">
    <property type="nucleotide sequence ID" value="NZ_LWQU01000130.1"/>
</dbReference>
<feature type="transmembrane region" description="Helical" evidence="1">
    <location>
        <begin position="52"/>
        <end position="71"/>
    </location>
</feature>
<organism evidence="3 4">
    <name type="scientific">Magnetospirillum moscoviense</name>
    <dbReference type="NCBI Taxonomy" id="1437059"/>
    <lineage>
        <taxon>Bacteria</taxon>
        <taxon>Pseudomonadati</taxon>
        <taxon>Pseudomonadota</taxon>
        <taxon>Alphaproteobacteria</taxon>
        <taxon>Rhodospirillales</taxon>
        <taxon>Rhodospirillaceae</taxon>
        <taxon>Magnetospirillum</taxon>
    </lineage>
</organism>
<evidence type="ECO:0000259" key="2">
    <source>
        <dbReference type="Pfam" id="PF01757"/>
    </source>
</evidence>
<dbReference type="GO" id="GO:0016020">
    <property type="term" value="C:membrane"/>
    <property type="evidence" value="ECO:0007669"/>
    <property type="project" value="TreeGrafter"/>
</dbReference>
<proteinExistence type="predicted"/>
<keyword evidence="1" id="KW-0472">Membrane</keyword>
<feature type="transmembrane region" description="Helical" evidence="1">
    <location>
        <begin position="306"/>
        <end position="329"/>
    </location>
</feature>
<dbReference type="Pfam" id="PF01757">
    <property type="entry name" value="Acyl_transf_3"/>
    <property type="match status" value="1"/>
</dbReference>
<protein>
    <recommendedName>
        <fullName evidence="2">Acyltransferase 3 domain-containing protein</fullName>
    </recommendedName>
</protein>
<dbReference type="GO" id="GO:0000271">
    <property type="term" value="P:polysaccharide biosynthetic process"/>
    <property type="evidence" value="ECO:0007669"/>
    <property type="project" value="TreeGrafter"/>
</dbReference>
<dbReference type="InterPro" id="IPR050879">
    <property type="entry name" value="Acyltransferase_3"/>
</dbReference>
<name>A0A178MTW3_9PROT</name>
<feature type="transmembrane region" description="Helical" evidence="1">
    <location>
        <begin position="162"/>
        <end position="178"/>
    </location>
</feature>
<dbReference type="Proteomes" id="UP000078543">
    <property type="component" value="Unassembled WGS sequence"/>
</dbReference>
<comment type="caution">
    <text evidence="3">The sequence shown here is derived from an EMBL/GenBank/DDBJ whole genome shotgun (WGS) entry which is preliminary data.</text>
</comment>
<feature type="transmembrane region" description="Helical" evidence="1">
    <location>
        <begin position="92"/>
        <end position="114"/>
    </location>
</feature>
<evidence type="ECO:0000256" key="1">
    <source>
        <dbReference type="SAM" id="Phobius"/>
    </source>
</evidence>
<evidence type="ECO:0000313" key="4">
    <source>
        <dbReference type="Proteomes" id="UP000078543"/>
    </source>
</evidence>
<feature type="transmembrane region" description="Helical" evidence="1">
    <location>
        <begin position="184"/>
        <end position="204"/>
    </location>
</feature>
<feature type="transmembrane region" description="Helical" evidence="1">
    <location>
        <begin position="242"/>
        <end position="260"/>
    </location>
</feature>
<dbReference type="InterPro" id="IPR002656">
    <property type="entry name" value="Acyl_transf_3_dom"/>
</dbReference>
<gene>
    <name evidence="3" type="ORF">A6A05_01380</name>
</gene>
<dbReference type="GO" id="GO:0016747">
    <property type="term" value="F:acyltransferase activity, transferring groups other than amino-acyl groups"/>
    <property type="evidence" value="ECO:0007669"/>
    <property type="project" value="InterPro"/>
</dbReference>
<feature type="transmembrane region" description="Helical" evidence="1">
    <location>
        <begin position="134"/>
        <end position="155"/>
    </location>
</feature>